<dbReference type="Pfam" id="PF13086">
    <property type="entry name" value="AAA_11"/>
    <property type="match status" value="4"/>
</dbReference>
<protein>
    <recommendedName>
        <fullName evidence="7">RNB domain-containing protein</fullName>
    </recommendedName>
</protein>
<feature type="compositionally biased region" description="Acidic residues" evidence="6">
    <location>
        <begin position="1194"/>
        <end position="1204"/>
    </location>
</feature>
<dbReference type="InterPro" id="IPR041679">
    <property type="entry name" value="DNA2/NAM7-like_C"/>
</dbReference>
<dbReference type="CDD" id="cd18808">
    <property type="entry name" value="SF1_C_Upf1"/>
    <property type="match status" value="2"/>
</dbReference>
<dbReference type="EMBL" id="DYDO01000006">
    <property type="protein sequence ID" value="DBA21993.1"/>
    <property type="molecule type" value="Genomic_DNA"/>
</dbReference>
<evidence type="ECO:0000256" key="3">
    <source>
        <dbReference type="ARBA" id="ARBA00022801"/>
    </source>
</evidence>
<dbReference type="PANTHER" id="PTHR43788">
    <property type="entry name" value="DNA2/NAM7 HELICASE FAMILY MEMBER"/>
    <property type="match status" value="1"/>
</dbReference>
<dbReference type="FunFam" id="3.40.50.300:FF:001373">
    <property type="entry name" value="Helicase with zinc finger domain 2"/>
    <property type="match status" value="1"/>
</dbReference>
<proteinExistence type="inferred from homology"/>
<dbReference type="InterPro" id="IPR056787">
    <property type="entry name" value="OB_HELZ2"/>
</dbReference>
<dbReference type="GO" id="GO:0003723">
    <property type="term" value="F:RNA binding"/>
    <property type="evidence" value="ECO:0007669"/>
    <property type="project" value="InterPro"/>
</dbReference>
<dbReference type="Pfam" id="PF25049">
    <property type="entry name" value="OB_HELZ2"/>
    <property type="match status" value="1"/>
</dbReference>
<evidence type="ECO:0000256" key="6">
    <source>
        <dbReference type="SAM" id="MobiDB-lite"/>
    </source>
</evidence>
<organism evidence="8 9">
    <name type="scientific">Pyxicephalus adspersus</name>
    <name type="common">African bullfrog</name>
    <dbReference type="NCBI Taxonomy" id="30357"/>
    <lineage>
        <taxon>Eukaryota</taxon>
        <taxon>Metazoa</taxon>
        <taxon>Chordata</taxon>
        <taxon>Craniata</taxon>
        <taxon>Vertebrata</taxon>
        <taxon>Euteleostomi</taxon>
        <taxon>Amphibia</taxon>
        <taxon>Batrachia</taxon>
        <taxon>Anura</taxon>
        <taxon>Neobatrachia</taxon>
        <taxon>Ranoidea</taxon>
        <taxon>Pyxicephalidae</taxon>
        <taxon>Pyxicephalinae</taxon>
        <taxon>Pyxicephalus</taxon>
    </lineage>
</organism>
<dbReference type="InterPro" id="IPR050534">
    <property type="entry name" value="Coronavir_polyprotein_1ab"/>
</dbReference>
<comment type="similarity">
    <text evidence="1">Belongs to the DNA2/NAM7 helicase family.</text>
</comment>
<accession>A0AAV3A4J8</accession>
<evidence type="ECO:0000256" key="4">
    <source>
        <dbReference type="ARBA" id="ARBA00022806"/>
    </source>
</evidence>
<feature type="region of interest" description="Disordered" evidence="6">
    <location>
        <begin position="1188"/>
        <end position="1207"/>
    </location>
</feature>
<comment type="caution">
    <text evidence="8">The sequence shown here is derived from an EMBL/GenBank/DDBJ whole genome shotgun (WGS) entry which is preliminary data.</text>
</comment>
<keyword evidence="3" id="KW-0378">Hydrolase</keyword>
<dbReference type="GO" id="GO:0004540">
    <property type="term" value="F:RNA nuclease activity"/>
    <property type="evidence" value="ECO:0007669"/>
    <property type="project" value="InterPro"/>
</dbReference>
<keyword evidence="4" id="KW-0347">Helicase</keyword>
<dbReference type="SUPFAM" id="SSF52540">
    <property type="entry name" value="P-loop containing nucleoside triphosphate hydrolases"/>
    <property type="match status" value="2"/>
</dbReference>
<reference evidence="8" key="1">
    <citation type="thesis" date="2020" institute="ProQuest LLC" country="789 East Eisenhower Parkway, Ann Arbor, MI, USA">
        <title>Comparative Genomics and Chromosome Evolution.</title>
        <authorList>
            <person name="Mudd A.B."/>
        </authorList>
    </citation>
    <scope>NUCLEOTIDE SEQUENCE</scope>
    <source>
        <strain evidence="8">1538</strain>
        <tissue evidence="8">Blood</tissue>
    </source>
</reference>
<dbReference type="GO" id="GO:0005524">
    <property type="term" value="F:ATP binding"/>
    <property type="evidence" value="ECO:0007669"/>
    <property type="project" value="UniProtKB-KW"/>
</dbReference>
<dbReference type="InterPro" id="IPR001900">
    <property type="entry name" value="RNase_II/R"/>
</dbReference>
<dbReference type="Gene3D" id="3.40.50.300">
    <property type="entry name" value="P-loop containing nucleotide triphosphate hydrolases"/>
    <property type="match status" value="4"/>
</dbReference>
<evidence type="ECO:0000256" key="2">
    <source>
        <dbReference type="ARBA" id="ARBA00022741"/>
    </source>
</evidence>
<keyword evidence="9" id="KW-1185">Reference proteome</keyword>
<keyword evidence="2" id="KW-0547">Nucleotide-binding</keyword>
<evidence type="ECO:0000256" key="5">
    <source>
        <dbReference type="ARBA" id="ARBA00022840"/>
    </source>
</evidence>
<dbReference type="EMBL" id="DYDO01000006">
    <property type="protein sequence ID" value="DBA21994.1"/>
    <property type="molecule type" value="Genomic_DNA"/>
</dbReference>
<gene>
    <name evidence="8" type="ORF">GDO54_013095</name>
</gene>
<dbReference type="FunFam" id="3.40.50.300:FF:001313">
    <property type="entry name" value="Helicase with zinc finger domain 2"/>
    <property type="match status" value="1"/>
</dbReference>
<dbReference type="InterPro" id="IPR047187">
    <property type="entry name" value="SF1_C_Upf1"/>
</dbReference>
<dbReference type="GO" id="GO:0043139">
    <property type="term" value="F:5'-3' DNA helicase activity"/>
    <property type="evidence" value="ECO:0007669"/>
    <property type="project" value="TreeGrafter"/>
</dbReference>
<keyword evidence="5" id="KW-0067">ATP-binding</keyword>
<dbReference type="InterPro" id="IPR041677">
    <property type="entry name" value="DNA2/NAM7_AAA_11"/>
</dbReference>
<evidence type="ECO:0000313" key="9">
    <source>
        <dbReference type="Proteomes" id="UP001181693"/>
    </source>
</evidence>
<dbReference type="Proteomes" id="UP001181693">
    <property type="component" value="Unassembled WGS sequence"/>
</dbReference>
<dbReference type="GO" id="GO:0016787">
    <property type="term" value="F:hydrolase activity"/>
    <property type="evidence" value="ECO:0007669"/>
    <property type="project" value="UniProtKB-KW"/>
</dbReference>
<evidence type="ECO:0000313" key="8">
    <source>
        <dbReference type="EMBL" id="DBA21994.1"/>
    </source>
</evidence>
<dbReference type="SMART" id="SM00955">
    <property type="entry name" value="RNB"/>
    <property type="match status" value="1"/>
</dbReference>
<dbReference type="Pfam" id="PF13087">
    <property type="entry name" value="AAA_12"/>
    <property type="match status" value="2"/>
</dbReference>
<name>A0AAV3A4J8_PYXAD</name>
<dbReference type="PANTHER" id="PTHR43788:SF16">
    <property type="entry name" value="HELICASE WITH ZINC FINGER 2"/>
    <property type="match status" value="1"/>
</dbReference>
<feature type="domain" description="RNB" evidence="7">
    <location>
        <begin position="1473"/>
        <end position="1832"/>
    </location>
</feature>
<evidence type="ECO:0000259" key="7">
    <source>
        <dbReference type="SMART" id="SM00955"/>
    </source>
</evidence>
<evidence type="ECO:0000256" key="1">
    <source>
        <dbReference type="ARBA" id="ARBA00007913"/>
    </source>
</evidence>
<dbReference type="Pfam" id="PF00773">
    <property type="entry name" value="RNB"/>
    <property type="match status" value="1"/>
</dbReference>
<sequence>MGQFGPPVPLDVAPLLAKVELRLACNKCSRKLHVITYTCNNVNHNCSANLLLSRPKDAKKINKWHEVRCRPAYPKPARYSICWHYRPTQGCITHFEKCSFAWTDEEVQVWSFEKDHHLERSHLRSLLKGKPSPGASLKEPSSWQDILNEFGGRFQYICEQCFYDSPRKVTLTDLCQSHPRPVPLLAHIVIDHARKQCHVIRPMPYAPHIRLCAHSSRGLLCREENGHCPNAHSEVELAVWRVEQNYDLNRSSIQEDAGENIGFYCRLCLVSASTQESFEAHCSSVEHGRMLAADSLQAWIYRDPPDGMKRFFICENPSQCIYGEGCEKAHSQEELQEWILRVKISKRNKQVVEEESLQSYRDRLLQECQHNSTDNRVLSEEDEGIEGVKVLCHSPLKIQFKQKPVKTVWNFTVNSKMPLLHVALLKMDPGATFSLIAQGLPDFCHYAPGSYFQVRGSRTHRYKIEVHAEFSVFGVFEKWLTLDFGIRPVLLQKIFVQVGGLGENHSHWEGVPEQHGSPVKSSERWNPGKQLCFPCKERTQEEEKLLDMYKPPSLNPSYGGRTTERQALTGESYREVMHIRLLQEEAAREEVIARLNMKIDVTLNKMLILPNEMKCAPQGELFANVPLPKGLAKDTEEGYLLQRSVSTALVASSPLQGNRVYEVHMEANSDLDNSVLLRFPERCCRDLSLQHESSAKLEIQFQLDRLQFCMYHEAIERLLDVTLLLPDLSKCSVPASPEQIPWGNNKQKKAISYIAGMVTGKQPVAPLVIYGPFGTGKTSTMAKAALQVIKQAGTRVLICTHNNSASDLYIEEHFHPYVVSGHPEATPLRVKYTKSPVNRTNPITLQYCSLSDNKSCFVMPRKSLLDKHRIIVTTAVMARELDVPRGYFSHILLDEAAQMMECEALIPLSLMNHRTRVVVAGDHMQETPRFFNRTSTEEHTLLTRLFSHYQGTDCPAAKNSRIIFHQNYRSVPAIISFVSRCFYVRREDAIEACASEPMEPPQGCQALALFHVHGFCAAEGNSWQNVLEAQQVVETVKDVLQRWPEKWGKVKGSKICVVSHGAQVKLIRQELRKVRLFDITVTNYDNILGHEFLVIILSTVRSIDSLPTHPPTSSTFSLDFFCDPRVLNTILTRARAQVIVVGDVVGLCTFGACSRIWRSYLRECVEAGSASPPDLSVEGIKQMASDLQAWRQQDDEDDNEEDSDSWTTDVDINAEDAILQEMLDSKNEACVTVSAEGMLEMRPPVTSKKDVVKYTYFPSHTLEQYLMMQPNIYKKCVLVKEAFDRGYAVTLDEQSPRHIAINGRENCGIGFGGDQVVVELFPDVQPDAGKVVGVLITSEKNRRFVCMMETYDSSIMIPVDRTVTKIFCPKFKEKPNFIPIREYKNGCIRTLRYEKVTQEMRKNSVFLVQVIRWSEGFYYPLGIVTNVFPCVSTFEKGLELLDLEYGVENSNMYPKEALSEANKLPETIQTKDRKDCREILTFTVDPFSAKDLDDAISVQDKGDYYEIGVHITDLAAVIPEGSDLDKEAKRRGVTFYSPKYEPFHMLPQRLCSDLCSLKPHCERMAISLFVLVEKETDQMVEGHFCRSVICSNRQLSYDEANSILEAERDRPLTDRPQTFVTIEGCLCIAEHFSNVHRNFRLEKAANYKQPDEDCLPGSRDAQRMIEELMIMYNSWVAEYLTNKDQCKNLTPVRCQNSINFQKINEMRKKFEHLLPFSNYLSHHLLMETELPKPSSEQKLTMLSSVWNQLQDPTISHSKITDLLSTDDLHPQLSYAVREFRSQLGRSFFTRSCTLNANGHYSLQLCDYTWASSPLRRYIDIVVQRLLQGILTNNSNRVLMISPNDIDLLCLDFDRKVKRESSYEKRAHAMKLALSLHKVVEQKVAVVMTVDPRNRSFKASFPLNGDSIPSPMVLEYCHLQPERQPEPTENGLRLSWRRRVYSYINHKDEPLRNLARTDIISFNSFAWHEAMKAISQGEAEEAMASLRQGKEKSDTKSILTRSSCGHYMELTLELRAGEPLPIQLCTVIERGFPSPSPQLCTLAPGIQVCLEHTSRPVECFSSFANRAPLKTYRNINEYLMVWLPLCDMEAVEAAVREGAAVLLRDVPVKWRQEGSSKKAVGLKGTFTLTPLLIKECDLEMDFQNCYLCIRLEGLPAEKTHNLSNLQNYTWVAHGITKYTSSVSKEEDGHVDFLIHQCNMNEVPEEALRSGEPFTLEIIPKLLPDIRKERAIKGLNKASELTKSIALGKQVPDIVFNRNFIPQKSFAIPENPRPLNTSQTEAVRKALTQPFTLIQGPPGTGKTVVGVHLAYWFHHVNQLTESGMDNEGEEEEVAGRRILMYCGPSNKSVDVVGEMLLPLSDKLRPLRVYSEQMELSAFPYPGSNLRVTGYLREGKPNETLRSITLHHLIRQPPNSYWRKITEMDQRIGRGEEISPEEVDAYKALVLKARLEELGRHDIILCTCVASSSKMLADLPITQLIIDECGMCTEPESLVPLVSHNQVQSIVLIGDHRQLRPVVMNDVCKILKMDRSLFERYEERALFLDTQYRMHADICAFPSEAFYDKRLRTSPEIRLRNSLFCHPPRFVCPIVFGEVDGQEQSLVVTTEEGNINSKANLEEAKEAVRLATLLVRHSVEQSDIAILTAYNAQVAEVSKLLQERRLYNVNVSTIMKSQGSEWRYVIFSTVRSASAQDLDSRPTLSWQRRFLGFLSDPNQINVALTRAKEGLCILGNSKLLRCSSLWKRLLQHYSQRGVLFQAANITVGQNNQR</sequence>
<dbReference type="InterPro" id="IPR027417">
    <property type="entry name" value="P-loop_NTPase"/>
</dbReference>
<dbReference type="SUPFAM" id="SSF50249">
    <property type="entry name" value="Nucleic acid-binding proteins"/>
    <property type="match status" value="2"/>
</dbReference>
<dbReference type="InterPro" id="IPR012340">
    <property type="entry name" value="NA-bd_OB-fold"/>
</dbReference>